<dbReference type="InterPro" id="IPR036388">
    <property type="entry name" value="WH-like_DNA-bd_sf"/>
</dbReference>
<proteinExistence type="predicted"/>
<evidence type="ECO:0000313" key="6">
    <source>
        <dbReference type="Proteomes" id="UP000199068"/>
    </source>
</evidence>
<dbReference type="InterPro" id="IPR036390">
    <property type="entry name" value="WH_DNA-bd_sf"/>
</dbReference>
<dbReference type="PANTHER" id="PTHR42756:SF1">
    <property type="entry name" value="TRANSCRIPTIONAL REPRESSOR OF EMRAB OPERON"/>
    <property type="match status" value="1"/>
</dbReference>
<dbReference type="AlphaFoldDB" id="A0A1G9LH61"/>
<dbReference type="STRING" id="1121325.SAMN04515677_102531"/>
<evidence type="ECO:0000256" key="2">
    <source>
        <dbReference type="ARBA" id="ARBA00023125"/>
    </source>
</evidence>
<feature type="domain" description="HTH marR-type" evidence="4">
    <location>
        <begin position="1"/>
        <end position="140"/>
    </location>
</feature>
<dbReference type="RefSeq" id="WP_092724689.1">
    <property type="nucleotide sequence ID" value="NZ_FNGW01000002.1"/>
</dbReference>
<dbReference type="GO" id="GO:0003700">
    <property type="term" value="F:DNA-binding transcription factor activity"/>
    <property type="evidence" value="ECO:0007669"/>
    <property type="project" value="InterPro"/>
</dbReference>
<keyword evidence="1" id="KW-0805">Transcription regulation</keyword>
<sequence>MDNRKISAIMMENMTYFTHLIKVVNDERNTIEKVLTERQFYALVSIRKHKKIELKNLSKDLYVSTSSLCILLNKLVDQGYVYREEDSKDRRNTFYCITEKGNEIVQEEIEKFLGIVSNKVDKLTEEQKENLFKCMTEAKPIIKALF</sequence>
<dbReference type="Pfam" id="PF01047">
    <property type="entry name" value="MarR"/>
    <property type="match status" value="1"/>
</dbReference>
<protein>
    <submittedName>
        <fullName evidence="5">DNA-binding transcriptional regulator, MarR family</fullName>
    </submittedName>
</protein>
<dbReference type="PROSITE" id="PS50995">
    <property type="entry name" value="HTH_MARR_2"/>
    <property type="match status" value="1"/>
</dbReference>
<reference evidence="5 6" key="1">
    <citation type="submission" date="2016-10" db="EMBL/GenBank/DDBJ databases">
        <authorList>
            <person name="de Groot N.N."/>
        </authorList>
    </citation>
    <scope>NUCLEOTIDE SEQUENCE [LARGE SCALE GENOMIC DNA]</scope>
    <source>
        <strain evidence="5 6">DSM 797</strain>
    </source>
</reference>
<dbReference type="Proteomes" id="UP000199068">
    <property type="component" value="Unassembled WGS sequence"/>
</dbReference>
<keyword evidence="2 5" id="KW-0238">DNA-binding</keyword>
<dbReference type="SMART" id="SM00347">
    <property type="entry name" value="HTH_MARR"/>
    <property type="match status" value="1"/>
</dbReference>
<evidence type="ECO:0000313" key="5">
    <source>
        <dbReference type="EMBL" id="SDL60855.1"/>
    </source>
</evidence>
<dbReference type="SUPFAM" id="SSF46785">
    <property type="entry name" value="Winged helix' DNA-binding domain"/>
    <property type="match status" value="1"/>
</dbReference>
<gene>
    <name evidence="5" type="ORF">SAMN04515677_102531</name>
</gene>
<organism evidence="5 6">
    <name type="scientific">Romboutsia lituseburensis DSM 797</name>
    <dbReference type="NCBI Taxonomy" id="1121325"/>
    <lineage>
        <taxon>Bacteria</taxon>
        <taxon>Bacillati</taxon>
        <taxon>Bacillota</taxon>
        <taxon>Clostridia</taxon>
        <taxon>Peptostreptococcales</taxon>
        <taxon>Peptostreptococcaceae</taxon>
        <taxon>Romboutsia</taxon>
    </lineage>
</organism>
<keyword evidence="3" id="KW-0804">Transcription</keyword>
<keyword evidence="6" id="KW-1185">Reference proteome</keyword>
<dbReference type="InterPro" id="IPR000835">
    <property type="entry name" value="HTH_MarR-typ"/>
</dbReference>
<dbReference type="GO" id="GO:0003677">
    <property type="term" value="F:DNA binding"/>
    <property type="evidence" value="ECO:0007669"/>
    <property type="project" value="UniProtKB-KW"/>
</dbReference>
<dbReference type="PANTHER" id="PTHR42756">
    <property type="entry name" value="TRANSCRIPTIONAL REGULATOR, MARR"/>
    <property type="match status" value="1"/>
</dbReference>
<evidence type="ECO:0000256" key="1">
    <source>
        <dbReference type="ARBA" id="ARBA00023015"/>
    </source>
</evidence>
<dbReference type="Gene3D" id="1.10.10.10">
    <property type="entry name" value="Winged helix-like DNA-binding domain superfamily/Winged helix DNA-binding domain"/>
    <property type="match status" value="1"/>
</dbReference>
<dbReference type="EMBL" id="FNGW01000002">
    <property type="protein sequence ID" value="SDL60855.1"/>
    <property type="molecule type" value="Genomic_DNA"/>
</dbReference>
<name>A0A1G9LH61_9FIRM</name>
<evidence type="ECO:0000259" key="4">
    <source>
        <dbReference type="PROSITE" id="PS50995"/>
    </source>
</evidence>
<accession>A0A1G9LH61</accession>
<evidence type="ECO:0000256" key="3">
    <source>
        <dbReference type="ARBA" id="ARBA00023163"/>
    </source>
</evidence>